<keyword evidence="4 11" id="KW-0808">Transferase</keyword>
<keyword evidence="8" id="KW-0902">Two-component regulatory system</keyword>
<dbReference type="NCBIfam" id="TIGR00229">
    <property type="entry name" value="sensory_box"/>
    <property type="match status" value="2"/>
</dbReference>
<dbReference type="InterPro" id="IPR003661">
    <property type="entry name" value="HisK_dim/P_dom"/>
</dbReference>
<dbReference type="InterPro" id="IPR003594">
    <property type="entry name" value="HATPase_dom"/>
</dbReference>
<evidence type="ECO:0000256" key="1">
    <source>
        <dbReference type="ARBA" id="ARBA00000085"/>
    </source>
</evidence>
<dbReference type="EMBL" id="JAUSUB010000010">
    <property type="protein sequence ID" value="MDQ0270696.1"/>
    <property type="molecule type" value="Genomic_DNA"/>
</dbReference>
<dbReference type="InterPro" id="IPR013767">
    <property type="entry name" value="PAS_fold"/>
</dbReference>
<dbReference type="CDD" id="cd00130">
    <property type="entry name" value="PAS"/>
    <property type="match status" value="2"/>
</dbReference>
<dbReference type="CDD" id="cd00082">
    <property type="entry name" value="HisKA"/>
    <property type="match status" value="1"/>
</dbReference>
<evidence type="ECO:0000256" key="5">
    <source>
        <dbReference type="ARBA" id="ARBA00022741"/>
    </source>
</evidence>
<keyword evidence="7" id="KW-0067">ATP-binding</keyword>
<dbReference type="Pfam" id="PF02518">
    <property type="entry name" value="HATPase_c"/>
    <property type="match status" value="1"/>
</dbReference>
<dbReference type="PANTHER" id="PTHR43065">
    <property type="entry name" value="SENSOR HISTIDINE KINASE"/>
    <property type="match status" value="1"/>
</dbReference>
<dbReference type="Gene3D" id="3.30.565.10">
    <property type="entry name" value="Histidine kinase-like ATPase, C-terminal domain"/>
    <property type="match status" value="1"/>
</dbReference>
<protein>
    <recommendedName>
        <fullName evidence="2">histidine kinase</fullName>
        <ecNumber evidence="2">2.7.13.3</ecNumber>
    </recommendedName>
</protein>
<dbReference type="Pfam" id="PF13426">
    <property type="entry name" value="PAS_9"/>
    <property type="match status" value="1"/>
</dbReference>
<keyword evidence="6 11" id="KW-0418">Kinase</keyword>
<dbReference type="InterPro" id="IPR035965">
    <property type="entry name" value="PAS-like_dom_sf"/>
</dbReference>
<evidence type="ECO:0000256" key="7">
    <source>
        <dbReference type="ARBA" id="ARBA00022840"/>
    </source>
</evidence>
<dbReference type="InterPro" id="IPR036097">
    <property type="entry name" value="HisK_dim/P_sf"/>
</dbReference>
<keyword evidence="12" id="KW-1185">Reference proteome</keyword>
<reference evidence="11 12" key="1">
    <citation type="submission" date="2023-07" db="EMBL/GenBank/DDBJ databases">
        <title>Genomic Encyclopedia of Type Strains, Phase IV (KMG-IV): sequencing the most valuable type-strain genomes for metagenomic binning, comparative biology and taxonomic classification.</title>
        <authorList>
            <person name="Goeker M."/>
        </authorList>
    </citation>
    <scope>NUCLEOTIDE SEQUENCE [LARGE SCALE GENOMIC DNA]</scope>
    <source>
        <strain evidence="11 12">DSM 23494</strain>
    </source>
</reference>
<sequence length="482" mass="55407">MPTSNDSNQRRMLVNKISQQEGIYSELFMEAIDGIVLWEDGGWIIHANESACRIFESSYDYLIEHKISDFIYEKDSKYLNIVEALYDKGAIRDELLFLMPNGQNKTLEFTMKLHSYEGYHMAIFRNVSERHRMEKELRENELKFRKVFEGALEGIILWDGAGRIADINQSAEKMLLARKDELIGKSLHYVVKEFSGAFEEIKEIVAILLTEGQYEGTIELKPEKGEKKTVEYLVNYNLFSDYTLTTFKDITEKLEMEDKLRKSDTLNVLGQLAAGIAHEVRNPMTAVKGFIQLLENSMEKEHAMYFNIISTELARIDSIINEFLFLSKPQAVKYMDNDVIIIMKETVKLLNAQALLNNIQFRTYYEYGLQPISCESNQLKKVFINIIKNAIEVMPKGGVITISVRSAEHHGIYITIKDEGGGIPENKLDKLGQPFYTTKERGTGLGLMVSYKIIDEHHGRVHVNSEVAMGTTFEIYLPNKRR</sequence>
<comment type="catalytic activity">
    <reaction evidence="1">
        <text>ATP + protein L-histidine = ADP + protein N-phospho-L-histidine.</text>
        <dbReference type="EC" id="2.7.13.3"/>
    </reaction>
</comment>
<name>A0ABU0AJ05_9BACI</name>
<evidence type="ECO:0000259" key="9">
    <source>
        <dbReference type="PROSITE" id="PS50109"/>
    </source>
</evidence>
<dbReference type="SMART" id="SM00387">
    <property type="entry name" value="HATPase_c"/>
    <property type="match status" value="1"/>
</dbReference>
<dbReference type="Gene3D" id="1.10.287.130">
    <property type="match status" value="1"/>
</dbReference>
<dbReference type="PROSITE" id="PS50109">
    <property type="entry name" value="HIS_KIN"/>
    <property type="match status" value="1"/>
</dbReference>
<evidence type="ECO:0000256" key="3">
    <source>
        <dbReference type="ARBA" id="ARBA00022553"/>
    </source>
</evidence>
<accession>A0ABU0AJ05</accession>
<dbReference type="CDD" id="cd00075">
    <property type="entry name" value="HATPase"/>
    <property type="match status" value="1"/>
</dbReference>
<dbReference type="GO" id="GO:0004673">
    <property type="term" value="F:protein histidine kinase activity"/>
    <property type="evidence" value="ECO:0007669"/>
    <property type="project" value="UniProtKB-EC"/>
</dbReference>
<gene>
    <name evidence="11" type="ORF">J2S17_002581</name>
</gene>
<dbReference type="SMART" id="SM00388">
    <property type="entry name" value="HisKA"/>
    <property type="match status" value="1"/>
</dbReference>
<feature type="domain" description="PAS" evidence="10">
    <location>
        <begin position="140"/>
        <end position="194"/>
    </location>
</feature>
<dbReference type="InterPro" id="IPR005467">
    <property type="entry name" value="His_kinase_dom"/>
</dbReference>
<feature type="domain" description="Histidine kinase" evidence="9">
    <location>
        <begin position="275"/>
        <end position="481"/>
    </location>
</feature>
<dbReference type="PANTHER" id="PTHR43065:SF34">
    <property type="entry name" value="SPORULATION KINASE A"/>
    <property type="match status" value="1"/>
</dbReference>
<evidence type="ECO:0000256" key="2">
    <source>
        <dbReference type="ARBA" id="ARBA00012438"/>
    </source>
</evidence>
<proteinExistence type="predicted"/>
<dbReference type="PRINTS" id="PR00344">
    <property type="entry name" value="BCTRLSENSOR"/>
</dbReference>
<evidence type="ECO:0000313" key="11">
    <source>
        <dbReference type="EMBL" id="MDQ0270696.1"/>
    </source>
</evidence>
<comment type="caution">
    <text evidence="11">The sequence shown here is derived from an EMBL/GenBank/DDBJ whole genome shotgun (WGS) entry which is preliminary data.</text>
</comment>
<dbReference type="SUPFAM" id="SSF47384">
    <property type="entry name" value="Homodimeric domain of signal transducing histidine kinase"/>
    <property type="match status" value="1"/>
</dbReference>
<dbReference type="SMART" id="SM00091">
    <property type="entry name" value="PAS"/>
    <property type="match status" value="2"/>
</dbReference>
<dbReference type="Proteomes" id="UP001238088">
    <property type="component" value="Unassembled WGS sequence"/>
</dbReference>
<dbReference type="InterPro" id="IPR004358">
    <property type="entry name" value="Sig_transdc_His_kin-like_C"/>
</dbReference>
<dbReference type="RefSeq" id="WP_307475331.1">
    <property type="nucleotide sequence ID" value="NZ_JAUSUB010000010.1"/>
</dbReference>
<dbReference type="InterPro" id="IPR000014">
    <property type="entry name" value="PAS"/>
</dbReference>
<dbReference type="PROSITE" id="PS50112">
    <property type="entry name" value="PAS"/>
    <property type="match status" value="1"/>
</dbReference>
<dbReference type="Pfam" id="PF00512">
    <property type="entry name" value="HisKA"/>
    <property type="match status" value="1"/>
</dbReference>
<dbReference type="Pfam" id="PF00989">
    <property type="entry name" value="PAS"/>
    <property type="match status" value="1"/>
</dbReference>
<keyword evidence="5" id="KW-0547">Nucleotide-binding</keyword>
<dbReference type="InterPro" id="IPR036890">
    <property type="entry name" value="HATPase_C_sf"/>
</dbReference>
<evidence type="ECO:0000256" key="8">
    <source>
        <dbReference type="ARBA" id="ARBA00023012"/>
    </source>
</evidence>
<evidence type="ECO:0000313" key="12">
    <source>
        <dbReference type="Proteomes" id="UP001238088"/>
    </source>
</evidence>
<organism evidence="11 12">
    <name type="scientific">Cytobacillus purgationiresistens</name>
    <dbReference type="NCBI Taxonomy" id="863449"/>
    <lineage>
        <taxon>Bacteria</taxon>
        <taxon>Bacillati</taxon>
        <taxon>Bacillota</taxon>
        <taxon>Bacilli</taxon>
        <taxon>Bacillales</taxon>
        <taxon>Bacillaceae</taxon>
        <taxon>Cytobacillus</taxon>
    </lineage>
</organism>
<keyword evidence="3" id="KW-0597">Phosphoprotein</keyword>
<evidence type="ECO:0000259" key="10">
    <source>
        <dbReference type="PROSITE" id="PS50112"/>
    </source>
</evidence>
<dbReference type="Gene3D" id="3.30.450.20">
    <property type="entry name" value="PAS domain"/>
    <property type="match status" value="2"/>
</dbReference>
<dbReference type="SUPFAM" id="SSF55785">
    <property type="entry name" value="PYP-like sensor domain (PAS domain)"/>
    <property type="match status" value="2"/>
</dbReference>
<dbReference type="EC" id="2.7.13.3" evidence="2"/>
<evidence type="ECO:0000256" key="4">
    <source>
        <dbReference type="ARBA" id="ARBA00022679"/>
    </source>
</evidence>
<dbReference type="SUPFAM" id="SSF55874">
    <property type="entry name" value="ATPase domain of HSP90 chaperone/DNA topoisomerase II/histidine kinase"/>
    <property type="match status" value="1"/>
</dbReference>
<evidence type="ECO:0000256" key="6">
    <source>
        <dbReference type="ARBA" id="ARBA00022777"/>
    </source>
</evidence>